<feature type="region of interest" description="Disordered" evidence="1">
    <location>
        <begin position="219"/>
        <end position="238"/>
    </location>
</feature>
<evidence type="ECO:0000313" key="4">
    <source>
        <dbReference type="EMBL" id="KJR81499.1"/>
    </source>
</evidence>
<feature type="region of interest" description="Disordered" evidence="1">
    <location>
        <begin position="163"/>
        <end position="206"/>
    </location>
</feature>
<feature type="compositionally biased region" description="Polar residues" evidence="1">
    <location>
        <begin position="173"/>
        <end position="189"/>
    </location>
</feature>
<dbReference type="EMBL" id="AXCR01000011">
    <property type="protein sequence ID" value="KJR81499.1"/>
    <property type="molecule type" value="Genomic_DNA"/>
</dbReference>
<feature type="transmembrane region" description="Helical" evidence="2">
    <location>
        <begin position="978"/>
        <end position="1002"/>
    </location>
</feature>
<comment type="caution">
    <text evidence="4">The sequence shown here is derived from an EMBL/GenBank/DDBJ whole genome shotgun (WGS) entry which is preliminary data.</text>
</comment>
<dbReference type="AlphaFoldDB" id="A0A0F2LXE1"/>
<protein>
    <submittedName>
        <fullName evidence="4">Uncharacterized protein</fullName>
    </submittedName>
</protein>
<feature type="signal peptide" evidence="3">
    <location>
        <begin position="1"/>
        <end position="24"/>
    </location>
</feature>
<dbReference type="RefSeq" id="XP_016584175.1">
    <property type="nucleotide sequence ID" value="XM_016727937.1"/>
</dbReference>
<feature type="region of interest" description="Disordered" evidence="1">
    <location>
        <begin position="539"/>
        <end position="572"/>
    </location>
</feature>
<feature type="region of interest" description="Disordered" evidence="1">
    <location>
        <begin position="928"/>
        <end position="972"/>
    </location>
</feature>
<sequence length="1003" mass="100721">MITSRNSFVLLAALVHFVFIGVEAQVQERSHGDGRRHGQHSQHASVIPSLVVRSDESTPAVPLSLVPSSVSSSLEKVSVQEGYSTVSLDTATKHTSNTNAVTQEIAVGSDTPNIVDSATGKPTTILSPQDFPPMDKSPVDEPEETAPTILEAHPSLLDSTAALETSGHGKDPSSGTGVKNQGAIDQSESVADPKLHSTSNDDSGTLRVTAVSALTIPSSTIVPPLAPPSTTAPPGAAPALGSNSIATATINSISYGGPMSSQLRYLNVSSGPTTLPATSLSTTLPLEILFGNISIPPDRKWTTQIPGNVTVVSTASPGHPVCHASFCNGIVLTTNTSTCTPNNYSAASFGIMSADGYLVKHVIVTTTLKGLTTTLSSTTFTSTVTCFDDTSCNMLAISLASDFRVDSVGLATQTNTRTVTGTTILTSYGKVSRTRHSSASPAPYAFAAGASAVPQLPLGSTVVNGTFNTCLLPPGAIATIIHCWGPGAKPLQYTCSEQPIDGAPQEVTDIAEVITACTVITTMKGPTLVRATSTLPNYDFPGPTQDTHFPPNPNKSNFVSAPSGPQAPGGNRDTGIGAPVETGVPGQTWVGTTTVPIAILPTGVVIGSSTITDDPNNSQYTTVVTIGGIPYTITPDQIAAMGSAVQRPSWSNNYISGHGPDQYVWENFGDNIVYAAAPASGVLGTMSVQVSGNSIVVDGTSFSIPAQPSVGVVHGETVHLGPDGVVAGGQTLSVSPVVMSAGAGGGGHSEVVVAGGTVLTLDDTNVVVEGYTIAYNAVAGGLGTSSVLTVAGDTVTIVPGPSNGAGSHGGRGGAFIVIHGTTFTAPAAGSTHYELVGGATFTEVSPSVIVLDGHSYTIGPATVGASGGLAAAVAASGATPTTVVIRGETLTIGPGGVTVGGTVTFRFPFVATPTVTLTGTATITNDAAMKPGPVGGLQSGATPTPTSAAGGNSAGFASADSNNGGPGAGSKNASSRTMVSVAAVGLSLVVSFAAALSSLIYLF</sequence>
<organism evidence="4 5">
    <name type="scientific">Sporothrix schenckii 1099-18</name>
    <dbReference type="NCBI Taxonomy" id="1397361"/>
    <lineage>
        <taxon>Eukaryota</taxon>
        <taxon>Fungi</taxon>
        <taxon>Dikarya</taxon>
        <taxon>Ascomycota</taxon>
        <taxon>Pezizomycotina</taxon>
        <taxon>Sordariomycetes</taxon>
        <taxon>Sordariomycetidae</taxon>
        <taxon>Ophiostomatales</taxon>
        <taxon>Ophiostomataceae</taxon>
        <taxon>Sporothrix</taxon>
    </lineage>
</organism>
<feature type="compositionally biased region" description="Low complexity" evidence="1">
    <location>
        <begin position="947"/>
        <end position="963"/>
    </location>
</feature>
<dbReference type="KEGG" id="ssck:SPSK_01005"/>
<accession>A0A0F2LXE1</accession>
<evidence type="ECO:0000313" key="5">
    <source>
        <dbReference type="Proteomes" id="UP000033710"/>
    </source>
</evidence>
<dbReference type="OrthoDB" id="5420777at2759"/>
<feature type="region of interest" description="Disordered" evidence="1">
    <location>
        <begin position="111"/>
        <end position="144"/>
    </location>
</feature>
<evidence type="ECO:0000256" key="3">
    <source>
        <dbReference type="SAM" id="SignalP"/>
    </source>
</evidence>
<evidence type="ECO:0000256" key="1">
    <source>
        <dbReference type="SAM" id="MobiDB-lite"/>
    </source>
</evidence>
<keyword evidence="3" id="KW-0732">Signal</keyword>
<dbReference type="Proteomes" id="UP000033710">
    <property type="component" value="Unassembled WGS sequence"/>
</dbReference>
<dbReference type="GeneID" id="27663214"/>
<reference evidence="4 5" key="1">
    <citation type="journal article" date="2014" name="BMC Genomics">
        <title>Comparative genomics of the major fungal agents of human and animal Sporotrichosis: Sporothrix schenckii and Sporothrix brasiliensis.</title>
        <authorList>
            <person name="Teixeira M.M."/>
            <person name="de Almeida L.G."/>
            <person name="Kubitschek-Barreira P."/>
            <person name="Alves F.L."/>
            <person name="Kioshima E.S."/>
            <person name="Abadio A.K."/>
            <person name="Fernandes L."/>
            <person name="Derengowski L.S."/>
            <person name="Ferreira K.S."/>
            <person name="Souza R.C."/>
            <person name="Ruiz J.C."/>
            <person name="de Andrade N.C."/>
            <person name="Paes H.C."/>
            <person name="Nicola A.M."/>
            <person name="Albuquerque P."/>
            <person name="Gerber A.L."/>
            <person name="Martins V.P."/>
            <person name="Peconick L.D."/>
            <person name="Neto A.V."/>
            <person name="Chaucanez C.B."/>
            <person name="Silva P.A."/>
            <person name="Cunha O.L."/>
            <person name="de Oliveira F.F."/>
            <person name="dos Santos T.C."/>
            <person name="Barros A.L."/>
            <person name="Soares M.A."/>
            <person name="de Oliveira L.M."/>
            <person name="Marini M.M."/>
            <person name="Villalobos-Duno H."/>
            <person name="Cunha M.M."/>
            <person name="de Hoog S."/>
            <person name="da Silveira J.F."/>
            <person name="Henrissat B."/>
            <person name="Nino-Vega G.A."/>
            <person name="Cisalpino P.S."/>
            <person name="Mora-Montes H.M."/>
            <person name="Almeida S.R."/>
            <person name="Stajich J.E."/>
            <person name="Lopes-Bezerra L.M."/>
            <person name="Vasconcelos A.T."/>
            <person name="Felipe M.S."/>
        </authorList>
    </citation>
    <scope>NUCLEOTIDE SEQUENCE [LARGE SCALE GENOMIC DNA]</scope>
    <source>
        <strain evidence="4 5">1099-18</strain>
    </source>
</reference>
<evidence type="ECO:0000256" key="2">
    <source>
        <dbReference type="SAM" id="Phobius"/>
    </source>
</evidence>
<reference evidence="4 5" key="2">
    <citation type="journal article" date="2015" name="Eukaryot. Cell">
        <title>Asexual propagation of a virulent clone complex in a human and feline outbreak of sporotrichosis.</title>
        <authorList>
            <person name="Teixeira Mde M."/>
            <person name="Rodrigues A.M."/>
            <person name="Tsui C.K."/>
            <person name="de Almeida L.G."/>
            <person name="Van Diepeningen A.D."/>
            <person name="van den Ende B.G."/>
            <person name="Fernandes G.F."/>
            <person name="Kano R."/>
            <person name="Hamelin R.C."/>
            <person name="Lopes-Bezerra L.M."/>
            <person name="Vasconcelos A.T."/>
            <person name="de Hoog S."/>
            <person name="de Camargo Z.P."/>
            <person name="Felipe M.S."/>
        </authorList>
    </citation>
    <scope>NUCLEOTIDE SEQUENCE [LARGE SCALE GENOMIC DNA]</scope>
    <source>
        <strain evidence="4 5">1099-18</strain>
    </source>
</reference>
<gene>
    <name evidence="4" type="ORF">SPSK_01005</name>
</gene>
<feature type="chain" id="PRO_5002454695" evidence="3">
    <location>
        <begin position="25"/>
        <end position="1003"/>
    </location>
</feature>
<proteinExistence type="predicted"/>
<feature type="compositionally biased region" description="Polar residues" evidence="1">
    <location>
        <begin position="111"/>
        <end position="127"/>
    </location>
</feature>
<keyword evidence="2" id="KW-1133">Transmembrane helix</keyword>
<name>A0A0F2LXE1_SPOSC</name>
<keyword evidence="2" id="KW-0472">Membrane</keyword>
<dbReference type="VEuPathDB" id="FungiDB:SPSK_01005"/>
<keyword evidence="2" id="KW-0812">Transmembrane</keyword>